<dbReference type="CDD" id="cd16926">
    <property type="entry name" value="HATPase_MutL-MLH-PMS-like"/>
    <property type="match status" value="1"/>
</dbReference>
<accession>A0AAX4KSM4</accession>
<dbReference type="InterPro" id="IPR002099">
    <property type="entry name" value="MutL/Mlh/PMS"/>
</dbReference>
<dbReference type="FunFam" id="3.30.1370.100:FF:000001">
    <property type="entry name" value="Mismatch repair endonuclease pms1, putative"/>
    <property type="match status" value="1"/>
</dbReference>
<feature type="compositionally biased region" description="Polar residues" evidence="3">
    <location>
        <begin position="495"/>
        <end position="504"/>
    </location>
</feature>
<dbReference type="InterPro" id="IPR042120">
    <property type="entry name" value="MutL_C_dimsub"/>
</dbReference>
<dbReference type="InterPro" id="IPR014790">
    <property type="entry name" value="MutL_C"/>
</dbReference>
<evidence type="ECO:0000256" key="2">
    <source>
        <dbReference type="ARBA" id="ARBA00022763"/>
    </source>
</evidence>
<feature type="region of interest" description="Disordered" evidence="3">
    <location>
        <begin position="387"/>
        <end position="705"/>
    </location>
</feature>
<dbReference type="InterPro" id="IPR036890">
    <property type="entry name" value="HATPase_C_sf"/>
</dbReference>
<feature type="compositionally biased region" description="Low complexity" evidence="3">
    <location>
        <begin position="529"/>
        <end position="550"/>
    </location>
</feature>
<dbReference type="InterPro" id="IPR038973">
    <property type="entry name" value="MutL/Mlh/Pms-like"/>
</dbReference>
<feature type="compositionally biased region" description="Polar residues" evidence="3">
    <location>
        <begin position="693"/>
        <end position="705"/>
    </location>
</feature>
<dbReference type="SMART" id="SM00853">
    <property type="entry name" value="MutL_C"/>
    <property type="match status" value="1"/>
</dbReference>
<dbReference type="GO" id="GO:0006298">
    <property type="term" value="P:mismatch repair"/>
    <property type="evidence" value="ECO:0007669"/>
    <property type="project" value="InterPro"/>
</dbReference>
<dbReference type="Proteomes" id="UP001358614">
    <property type="component" value="Chromosome 2"/>
</dbReference>
<protein>
    <recommendedName>
        <fullName evidence="8">DNA mismatch repair protein MutL</fullName>
    </recommendedName>
</protein>
<dbReference type="CDD" id="cd03484">
    <property type="entry name" value="MutL_Trans_hPMS_2_like"/>
    <property type="match status" value="1"/>
</dbReference>
<dbReference type="PROSITE" id="PS00058">
    <property type="entry name" value="DNA_MISMATCH_REPAIR_1"/>
    <property type="match status" value="1"/>
</dbReference>
<dbReference type="EMBL" id="CP144090">
    <property type="protein sequence ID" value="WWD09461.1"/>
    <property type="molecule type" value="Genomic_DNA"/>
</dbReference>
<evidence type="ECO:0000259" key="4">
    <source>
        <dbReference type="SMART" id="SM00853"/>
    </source>
</evidence>
<dbReference type="SUPFAM" id="SSF55874">
    <property type="entry name" value="ATPase domain of HSP90 chaperone/DNA topoisomerase II/histidine kinase"/>
    <property type="match status" value="1"/>
</dbReference>
<dbReference type="Pfam" id="PF01119">
    <property type="entry name" value="DNA_mis_repair"/>
    <property type="match status" value="1"/>
</dbReference>
<dbReference type="GO" id="GO:0016887">
    <property type="term" value="F:ATP hydrolysis activity"/>
    <property type="evidence" value="ECO:0007669"/>
    <property type="project" value="InterPro"/>
</dbReference>
<evidence type="ECO:0000313" key="7">
    <source>
        <dbReference type="Proteomes" id="UP001358614"/>
    </source>
</evidence>
<dbReference type="Gene3D" id="3.30.565.10">
    <property type="entry name" value="Histidine kinase-like ATPase, C-terminal domain"/>
    <property type="match status" value="1"/>
</dbReference>
<feature type="domain" description="MutL C-terminal dimerisation" evidence="4">
    <location>
        <begin position="784"/>
        <end position="952"/>
    </location>
</feature>
<dbReference type="GO" id="GO:0140664">
    <property type="term" value="F:ATP-dependent DNA damage sensor activity"/>
    <property type="evidence" value="ECO:0007669"/>
    <property type="project" value="InterPro"/>
</dbReference>
<dbReference type="InterPro" id="IPR037198">
    <property type="entry name" value="MutL_C_sf"/>
</dbReference>
<comment type="similarity">
    <text evidence="1">Belongs to the DNA mismatch repair MutL/HexB family.</text>
</comment>
<dbReference type="SUPFAM" id="SSF118116">
    <property type="entry name" value="DNA mismatch repair protein MutL"/>
    <property type="match status" value="1"/>
</dbReference>
<keyword evidence="2" id="KW-0227">DNA damage</keyword>
<dbReference type="InterPro" id="IPR014721">
    <property type="entry name" value="Ribsml_uS5_D2-typ_fold_subgr"/>
</dbReference>
<feature type="compositionally biased region" description="Acidic residues" evidence="3">
    <location>
        <begin position="577"/>
        <end position="605"/>
    </location>
</feature>
<dbReference type="PANTHER" id="PTHR10073:SF52">
    <property type="entry name" value="MISMATCH REPAIR ENDONUCLEASE PMS2"/>
    <property type="match status" value="1"/>
</dbReference>
<dbReference type="InterPro" id="IPR014762">
    <property type="entry name" value="DNA_mismatch_repair_CS"/>
</dbReference>
<dbReference type="SMART" id="SM01340">
    <property type="entry name" value="DNA_mis_repair"/>
    <property type="match status" value="1"/>
</dbReference>
<feature type="compositionally biased region" description="Acidic residues" evidence="3">
    <location>
        <begin position="443"/>
        <end position="466"/>
    </location>
</feature>
<dbReference type="Gene3D" id="3.30.1370.100">
    <property type="entry name" value="MutL, C-terminal domain, regulatory subdomain"/>
    <property type="match status" value="1"/>
</dbReference>
<evidence type="ECO:0000256" key="3">
    <source>
        <dbReference type="SAM" id="MobiDB-lite"/>
    </source>
</evidence>
<dbReference type="Gene3D" id="3.30.1540.20">
    <property type="entry name" value="MutL, C-terminal domain, dimerisation subdomain"/>
    <property type="match status" value="1"/>
</dbReference>
<feature type="compositionally biased region" description="Basic and acidic residues" evidence="3">
    <location>
        <begin position="552"/>
        <end position="563"/>
    </location>
</feature>
<dbReference type="Pfam" id="PF13589">
    <property type="entry name" value="HATPase_c_3"/>
    <property type="match status" value="1"/>
</dbReference>
<proteinExistence type="inferred from homology"/>
<dbReference type="AlphaFoldDB" id="A0AAX4KSM4"/>
<name>A0AAX4KSM4_9TREE</name>
<dbReference type="InterPro" id="IPR042121">
    <property type="entry name" value="MutL_C_regsub"/>
</dbReference>
<dbReference type="GO" id="GO:0061982">
    <property type="term" value="P:meiosis I cell cycle process"/>
    <property type="evidence" value="ECO:0007669"/>
    <property type="project" value="UniProtKB-ARBA"/>
</dbReference>
<gene>
    <name evidence="6" type="ORF">V865_007585</name>
</gene>
<dbReference type="Gene3D" id="3.30.230.10">
    <property type="match status" value="1"/>
</dbReference>
<feature type="compositionally biased region" description="Basic and acidic residues" evidence="3">
    <location>
        <begin position="606"/>
        <end position="626"/>
    </location>
</feature>
<dbReference type="InterPro" id="IPR020568">
    <property type="entry name" value="Ribosomal_Su5_D2-typ_SF"/>
</dbReference>
<dbReference type="InterPro" id="IPR013507">
    <property type="entry name" value="DNA_mismatch_S5_2-like"/>
</dbReference>
<dbReference type="GO" id="GO:0005524">
    <property type="term" value="F:ATP binding"/>
    <property type="evidence" value="ECO:0007669"/>
    <property type="project" value="InterPro"/>
</dbReference>
<evidence type="ECO:0000313" key="6">
    <source>
        <dbReference type="EMBL" id="WWD09461.1"/>
    </source>
</evidence>
<dbReference type="KEGG" id="ker:91106386"/>
<dbReference type="NCBIfam" id="TIGR00585">
    <property type="entry name" value="mutl"/>
    <property type="match status" value="1"/>
</dbReference>
<reference evidence="6 7" key="1">
    <citation type="submission" date="2024-01" db="EMBL/GenBank/DDBJ databases">
        <title>Comparative genomics of Cryptococcus and Kwoniella reveals pathogenesis evolution and contrasting modes of karyotype evolution via chromosome fusion or intercentromeric recombination.</title>
        <authorList>
            <person name="Coelho M.A."/>
            <person name="David-Palma M."/>
            <person name="Shea T."/>
            <person name="Bowers K."/>
            <person name="McGinley-Smith S."/>
            <person name="Mohammad A.W."/>
            <person name="Gnirke A."/>
            <person name="Yurkov A.M."/>
            <person name="Nowrousian M."/>
            <person name="Sun S."/>
            <person name="Cuomo C.A."/>
            <person name="Heitman J."/>
        </authorList>
    </citation>
    <scope>NUCLEOTIDE SEQUENCE [LARGE SCALE GENOMIC DNA]</scope>
    <source>
        <strain evidence="6 7">PYCC6329</strain>
    </source>
</reference>
<evidence type="ECO:0000259" key="5">
    <source>
        <dbReference type="SMART" id="SM01340"/>
    </source>
</evidence>
<dbReference type="PANTHER" id="PTHR10073">
    <property type="entry name" value="DNA MISMATCH REPAIR PROTEIN MLH, PMS, MUTL"/>
    <property type="match status" value="1"/>
</dbReference>
<dbReference type="GeneID" id="91106386"/>
<feature type="domain" description="DNA mismatch repair protein S5" evidence="5">
    <location>
        <begin position="231"/>
        <end position="368"/>
    </location>
</feature>
<dbReference type="Pfam" id="PF08676">
    <property type="entry name" value="MutL_C"/>
    <property type="match status" value="1"/>
</dbReference>
<feature type="compositionally biased region" description="Acidic residues" evidence="3">
    <location>
        <begin position="403"/>
        <end position="431"/>
    </location>
</feature>
<keyword evidence="7" id="KW-1185">Reference proteome</keyword>
<dbReference type="SUPFAM" id="SSF54211">
    <property type="entry name" value="Ribosomal protein S5 domain 2-like"/>
    <property type="match status" value="1"/>
</dbReference>
<evidence type="ECO:0000256" key="1">
    <source>
        <dbReference type="ARBA" id="ARBA00006082"/>
    </source>
</evidence>
<dbReference type="RefSeq" id="XP_066087428.1">
    <property type="nucleotide sequence ID" value="XM_066231331.1"/>
</dbReference>
<evidence type="ECO:0008006" key="8">
    <source>
        <dbReference type="Google" id="ProtNLM"/>
    </source>
</evidence>
<feature type="compositionally biased region" description="Polar residues" evidence="3">
    <location>
        <begin position="519"/>
        <end position="528"/>
    </location>
</feature>
<dbReference type="GO" id="GO:0032389">
    <property type="term" value="C:MutLalpha complex"/>
    <property type="evidence" value="ECO:0007669"/>
    <property type="project" value="TreeGrafter"/>
</dbReference>
<dbReference type="FunFam" id="3.30.565.10:FF:000017">
    <property type="entry name" value="PMS1 homolog 1, mismatch repair system component"/>
    <property type="match status" value="1"/>
</dbReference>
<organism evidence="6 7">
    <name type="scientific">Kwoniella europaea PYCC6329</name>
    <dbReference type="NCBI Taxonomy" id="1423913"/>
    <lineage>
        <taxon>Eukaryota</taxon>
        <taxon>Fungi</taxon>
        <taxon>Dikarya</taxon>
        <taxon>Basidiomycota</taxon>
        <taxon>Agaricomycotina</taxon>
        <taxon>Tremellomycetes</taxon>
        <taxon>Tremellales</taxon>
        <taxon>Cryptococcaceae</taxon>
        <taxon>Kwoniella</taxon>
    </lineage>
</organism>
<feature type="compositionally biased region" description="Polar residues" evidence="3">
    <location>
        <begin position="387"/>
        <end position="398"/>
    </location>
</feature>
<sequence length="1010" mass="111256">MSGSIKAIDTDSVHRIHSGQVVLDLQGAIKELVENSLDAGATAIDVRIKDNGLDSVEISDNGSGIAETDWESIGLKHHTSKLPSLSDLYKVTTFGFRGEALSALCALCDSVTVVTSTKETAPMGAIIKLGRDGRVVDSSGKIARPRGTTITLTGLFAPLPVRRKEFERTVKRELTKALTLLTAYALVPASVSLSDGRNGVRLRVETIGVGKSGKRNIQLSTDGRGSLRASVGSVWGHKALEGVQDINLGLHVEIDRVMARREGISETYQTIKVTGLISSAQWGQGRSSADRQFYFINGRPCNLTSVARAINEVYKSFNTHQVPLAILDFQIPPQSVDINVSPDKRTIFVHSEDKLIEALKIALDEYFQPSRSTFAVGGATKTVKTIRQTQSQLTQFGRSTAVADEEGDADDDGDDDEGLEQSGDDDDDELDGNTVNDDQGEKGEDDEQATSIEVDDQSEQGEDENEEVRPPTIRKRRSSPIIQIDTDSEGEPELSQPSRTSSQRRAVPASPVSIPKRVVQQTLNTSKASWSPDSKSQSRSRSARAGPGPSTREARMDLRKKLEAYASQSGKVVRDESDGEAEEEEVAAGEVDEEVDGMNAEEDERPEAIAEDNHQDEDMSDDHENSNDGIDPDDEDANNTDTALKRGRPPDEPLFEDDHDTSPLNGEDPTESEETHIPTSIDEREEERPLARRQSSSYRDEISTTGIQGEMKLSFNLERLKARYDLKLRRESTHHRGSGVKDAFSMIKEGGISDAAGISNKNMQLAEEALSRVISKDDFTKMQVLGQFNKGFIIARLRHTADDLETQEKGTGTGTGTDDLFIIDQHASDEKYNFETLQRTTIIKGQALIKPRPLQLTASDEIVAMENLDILSKNGFDVKVDEDALPGKGERINLVAMPVSKETTFDFKDLEQLLHMLSDSSRTHGQMVRCTKARSMFAMRACRKSVMIGKSLNKTQMVNLLRNMGTIDQPWNCPHGRPTMRHLIKIDQPAKSRSGKDKIDWSKWKKLQGI</sequence>
<dbReference type="GO" id="GO:0030983">
    <property type="term" value="F:mismatched DNA binding"/>
    <property type="evidence" value="ECO:0007669"/>
    <property type="project" value="InterPro"/>
</dbReference>